<dbReference type="PANTHER" id="PTHR30535:SF34">
    <property type="entry name" value="MOLYBDATE-BINDING PROTEIN MOLA"/>
    <property type="match status" value="1"/>
</dbReference>
<keyword evidence="4" id="KW-1185">Reference proteome</keyword>
<evidence type="ECO:0000259" key="2">
    <source>
        <dbReference type="PROSITE" id="PS50983"/>
    </source>
</evidence>
<dbReference type="Pfam" id="PF01497">
    <property type="entry name" value="Peripla_BP_2"/>
    <property type="match status" value="1"/>
</dbReference>
<keyword evidence="1" id="KW-0732">Signal</keyword>
<dbReference type="Gene3D" id="3.40.50.1980">
    <property type="entry name" value="Nitrogenase molybdenum iron protein domain"/>
    <property type="match status" value="2"/>
</dbReference>
<reference evidence="3 4" key="1">
    <citation type="submission" date="2020-08" db="EMBL/GenBank/DDBJ databases">
        <title>Genomic Encyclopedia of Type Strains, Phase IV (KMG-IV): sequencing the most valuable type-strain genomes for metagenomic binning, comparative biology and taxonomic classification.</title>
        <authorList>
            <person name="Goeker M."/>
        </authorList>
    </citation>
    <scope>NUCLEOTIDE SEQUENCE [LARGE SCALE GENOMIC DNA]</scope>
    <source>
        <strain evidence="3 4">DSM 29514</strain>
    </source>
</reference>
<dbReference type="AlphaFoldDB" id="A0A7W6LM34"/>
<proteinExistence type="predicted"/>
<comment type="caution">
    <text evidence="3">The sequence shown here is derived from an EMBL/GenBank/DDBJ whole genome shotgun (WGS) entry which is preliminary data.</text>
</comment>
<organism evidence="3 4">
    <name type="scientific">Rhizobium rhizoryzae</name>
    <dbReference type="NCBI Taxonomy" id="451876"/>
    <lineage>
        <taxon>Bacteria</taxon>
        <taxon>Pseudomonadati</taxon>
        <taxon>Pseudomonadota</taxon>
        <taxon>Alphaproteobacteria</taxon>
        <taxon>Hyphomicrobiales</taxon>
        <taxon>Rhizobiaceae</taxon>
        <taxon>Rhizobium/Agrobacterium group</taxon>
        <taxon>Rhizobium</taxon>
    </lineage>
</organism>
<feature type="signal peptide" evidence="1">
    <location>
        <begin position="1"/>
        <end position="22"/>
    </location>
</feature>
<dbReference type="RefSeq" id="WP_343048660.1">
    <property type="nucleotide sequence ID" value="NZ_CP049249.1"/>
</dbReference>
<dbReference type="InterPro" id="IPR050902">
    <property type="entry name" value="ABC_Transporter_SBP"/>
</dbReference>
<dbReference type="PROSITE" id="PS50983">
    <property type="entry name" value="FE_B12_PBP"/>
    <property type="match status" value="1"/>
</dbReference>
<protein>
    <submittedName>
        <fullName evidence="3">ABC-type Fe3+-hydroxamate transport system substrate-binding protein</fullName>
    </submittedName>
</protein>
<dbReference type="SUPFAM" id="SSF53807">
    <property type="entry name" value="Helical backbone' metal receptor"/>
    <property type="match status" value="1"/>
</dbReference>
<accession>A0A7W6LM34</accession>
<feature type="domain" description="Fe/B12 periplasmic-binding" evidence="2">
    <location>
        <begin position="41"/>
        <end position="337"/>
    </location>
</feature>
<evidence type="ECO:0000313" key="4">
    <source>
        <dbReference type="Proteomes" id="UP000519897"/>
    </source>
</evidence>
<name>A0A7W6LM34_9HYPH</name>
<dbReference type="PANTHER" id="PTHR30535">
    <property type="entry name" value="VITAMIN B12-BINDING PROTEIN"/>
    <property type="match status" value="1"/>
</dbReference>
<evidence type="ECO:0000313" key="3">
    <source>
        <dbReference type="EMBL" id="MBB4145601.1"/>
    </source>
</evidence>
<feature type="chain" id="PRO_5030796612" evidence="1">
    <location>
        <begin position="23"/>
        <end position="368"/>
    </location>
</feature>
<gene>
    <name evidence="3" type="ORF">GGQ72_004166</name>
</gene>
<evidence type="ECO:0000256" key="1">
    <source>
        <dbReference type="SAM" id="SignalP"/>
    </source>
</evidence>
<dbReference type="InterPro" id="IPR002491">
    <property type="entry name" value="ABC_transptr_periplasmic_BD"/>
</dbReference>
<dbReference type="Proteomes" id="UP000519897">
    <property type="component" value="Unassembled WGS sequence"/>
</dbReference>
<sequence length="368" mass="39763">MTKKLFISTLAALLTMAASAFADITVTDVKGRTVTVPKVPERVVLSFYYEDYLAIAGPGALDKVVALSLSTWKDWRPNQFALYEKALPRLSSIPDVGNTEDNTFSIEKVIAAKPDLLILAAWSYDALGEGIKQIEAAGIPIVVLDYNAQTVEKHVASTLALGKLMGTEERAQALVKNYQDAITDIDTRIKAAGPTTKKVYVELAQKGPAEVGNSYGNSMWGALIGSLGGANIAKGQIGNWGPLSPEYVLAQKPDLIFLAGSEWLNKPQSVAVGFGADPAVTRERMKAYMQRPGWSELPAVKNGDVFAIYHGGARTLSDYVYAQFIAKQLYPAAPKDVDPAKNIADYYAKWLPIKADGVFVLPYKAGAQ</sequence>
<dbReference type="EMBL" id="JACIEC010000009">
    <property type="protein sequence ID" value="MBB4145601.1"/>
    <property type="molecule type" value="Genomic_DNA"/>
</dbReference>